<reference evidence="2" key="1">
    <citation type="submission" date="2019-07" db="EMBL/GenBank/DDBJ databases">
        <title>Biological characteristics of mucoid Acinetobacter baumannii from a general hospital in China.</title>
        <authorList>
            <person name="Hua X."/>
            <person name="Yu Y."/>
        </authorList>
    </citation>
    <scope>NUCLEOTIDE SEQUENCE [LARGE SCALE GENOMIC DNA]</scope>
    <source>
        <strain evidence="2">N41</strain>
    </source>
</reference>
<dbReference type="AlphaFoldDB" id="A0ABD5D8Z9"/>
<sequence>MNALAGLSYDNSIEHEKDVLGGFRPLESGVYEFTVKLAYFETSKNGATGVNCTFETEDGKTFKEVFYATNRNGENCYIDKQSGEKRYLAGFIHADALCLLTVGKPIAEVATEQLVVKLYNEEAKAEVPTKVDAITEIMGEKVKLGILKQRVNKTKYNESTGKREPLNEERIENVTDKVFRASDNKTTAEIRAQVEEAEFMNEWLNRWEGKLKDRYKEVQGGGAGAARTGAPRGATSAPRKSSLFA</sequence>
<name>A0ABD5D8Z9_ACIBA</name>
<protein>
    <recommendedName>
        <fullName evidence="3">DUF669 domain-containing protein</fullName>
    </recommendedName>
</protein>
<evidence type="ECO:0000256" key="1">
    <source>
        <dbReference type="SAM" id="MobiDB-lite"/>
    </source>
</evidence>
<proteinExistence type="predicted"/>
<comment type="caution">
    <text evidence="2">The sequence shown here is derived from an EMBL/GenBank/DDBJ whole genome shotgun (WGS) entry which is preliminary data.</text>
</comment>
<organism evidence="2">
    <name type="scientific">Acinetobacter baumannii</name>
    <dbReference type="NCBI Taxonomy" id="470"/>
    <lineage>
        <taxon>Bacteria</taxon>
        <taxon>Pseudomonadati</taxon>
        <taxon>Pseudomonadota</taxon>
        <taxon>Gammaproteobacteria</taxon>
        <taxon>Moraxellales</taxon>
        <taxon>Moraxellaceae</taxon>
        <taxon>Acinetobacter</taxon>
        <taxon>Acinetobacter calcoaceticus/baumannii complex</taxon>
    </lineage>
</organism>
<evidence type="ECO:0008006" key="3">
    <source>
        <dbReference type="Google" id="ProtNLM"/>
    </source>
</evidence>
<feature type="region of interest" description="Disordered" evidence="1">
    <location>
        <begin position="218"/>
        <end position="245"/>
    </location>
</feature>
<dbReference type="EMBL" id="VMBB01000021">
    <property type="protein sequence ID" value="MDR8261645.1"/>
    <property type="molecule type" value="Genomic_DNA"/>
</dbReference>
<dbReference type="RefSeq" id="WP_408705162.1">
    <property type="nucleotide sequence ID" value="NZ_JBNOPR010000022.1"/>
</dbReference>
<feature type="compositionally biased region" description="Low complexity" evidence="1">
    <location>
        <begin position="225"/>
        <end position="237"/>
    </location>
</feature>
<evidence type="ECO:0000313" key="2">
    <source>
        <dbReference type="EMBL" id="MDR8261645.1"/>
    </source>
</evidence>
<accession>A0ABD5D8Z9</accession>
<gene>
    <name evidence="2" type="ORF">FPK87_14400</name>
</gene>